<feature type="compositionally biased region" description="Basic and acidic residues" evidence="1">
    <location>
        <begin position="234"/>
        <end position="259"/>
    </location>
</feature>
<feature type="region of interest" description="Disordered" evidence="1">
    <location>
        <begin position="221"/>
        <end position="259"/>
    </location>
</feature>
<dbReference type="Proteomes" id="UP001153737">
    <property type="component" value="Chromosome 9"/>
</dbReference>
<dbReference type="OrthoDB" id="6751283at2759"/>
<dbReference type="AlphaFoldDB" id="A0A9P0GVJ1"/>
<reference evidence="2" key="2">
    <citation type="submission" date="2022-10" db="EMBL/GenBank/DDBJ databases">
        <authorList>
            <consortium name="ENA_rothamsted_submissions"/>
            <consortium name="culmorum"/>
            <person name="King R."/>
        </authorList>
    </citation>
    <scope>NUCLEOTIDE SEQUENCE</scope>
</reference>
<feature type="region of interest" description="Disordered" evidence="1">
    <location>
        <begin position="1"/>
        <end position="21"/>
    </location>
</feature>
<dbReference type="EMBL" id="OU896715">
    <property type="protein sequence ID" value="CAH1183161.1"/>
    <property type="molecule type" value="Genomic_DNA"/>
</dbReference>
<accession>A0A9P0GVJ1</accession>
<evidence type="ECO:0008006" key="4">
    <source>
        <dbReference type="Google" id="ProtNLM"/>
    </source>
</evidence>
<sequence>MSKDKREKPKKPQGFKRSEFKPNMRSATAVVSAIAFLQKAGFQATVKNIKKCISQRCRKPVDQIIGTVPSYLSRGLELGILKKHGGIYRLGTFELKARKKKPMKKSNIGSKARKSVECEENAVKTVEESAHEKEGLELGILKKHGGIYRLGTFELKARKKKPMKKSNIGSKARKSVECEENAVKTVEESTHDKEGLELGILKKHGGIHRLGTFELKARKKKPVKKSNIGSKARKSVESEENAVKTVEESAHEKKSVCVF</sequence>
<reference evidence="2" key="1">
    <citation type="submission" date="2022-01" db="EMBL/GenBank/DDBJ databases">
        <authorList>
            <person name="King R."/>
        </authorList>
    </citation>
    <scope>NUCLEOTIDE SEQUENCE</scope>
</reference>
<evidence type="ECO:0000313" key="2">
    <source>
        <dbReference type="EMBL" id="CAH1183161.1"/>
    </source>
</evidence>
<gene>
    <name evidence="2" type="ORF">PHAECO_LOCUS13050</name>
</gene>
<evidence type="ECO:0000313" key="3">
    <source>
        <dbReference type="Proteomes" id="UP001153737"/>
    </source>
</evidence>
<organism evidence="2 3">
    <name type="scientific">Phaedon cochleariae</name>
    <name type="common">Mustard beetle</name>
    <dbReference type="NCBI Taxonomy" id="80249"/>
    <lineage>
        <taxon>Eukaryota</taxon>
        <taxon>Metazoa</taxon>
        <taxon>Ecdysozoa</taxon>
        <taxon>Arthropoda</taxon>
        <taxon>Hexapoda</taxon>
        <taxon>Insecta</taxon>
        <taxon>Pterygota</taxon>
        <taxon>Neoptera</taxon>
        <taxon>Endopterygota</taxon>
        <taxon>Coleoptera</taxon>
        <taxon>Polyphaga</taxon>
        <taxon>Cucujiformia</taxon>
        <taxon>Chrysomeloidea</taxon>
        <taxon>Chrysomelidae</taxon>
        <taxon>Chrysomelinae</taxon>
        <taxon>Chrysomelini</taxon>
        <taxon>Phaedon</taxon>
    </lineage>
</organism>
<protein>
    <recommendedName>
        <fullName evidence="4">Histone H1</fullName>
    </recommendedName>
</protein>
<name>A0A9P0GVJ1_PHACE</name>
<proteinExistence type="predicted"/>
<evidence type="ECO:0000256" key="1">
    <source>
        <dbReference type="SAM" id="MobiDB-lite"/>
    </source>
</evidence>
<keyword evidence="3" id="KW-1185">Reference proteome</keyword>